<dbReference type="AlphaFoldDB" id="A0A286ACQ6"/>
<dbReference type="InterPro" id="IPR001478">
    <property type="entry name" value="PDZ"/>
</dbReference>
<protein>
    <submittedName>
        <fullName evidence="2">Predicted metalloprotease, contains C-terminal PDZ domain</fullName>
    </submittedName>
</protein>
<dbReference type="InterPro" id="IPR027268">
    <property type="entry name" value="Peptidase_M4/M1_CTD_sf"/>
</dbReference>
<dbReference type="PIRSF" id="PIRSF016493">
    <property type="entry name" value="Glycyl_aminpptds"/>
    <property type="match status" value="1"/>
</dbReference>
<dbReference type="InterPro" id="IPR036034">
    <property type="entry name" value="PDZ_sf"/>
</dbReference>
<proteinExistence type="predicted"/>
<dbReference type="Gene3D" id="2.30.42.10">
    <property type="match status" value="1"/>
</dbReference>
<dbReference type="InterPro" id="IPR024191">
    <property type="entry name" value="Peptidase_M61"/>
</dbReference>
<gene>
    <name evidence="2" type="ORF">SAMN06297358_3342</name>
</gene>
<dbReference type="Pfam" id="PF13180">
    <property type="entry name" value="PDZ_2"/>
    <property type="match status" value="1"/>
</dbReference>
<dbReference type="RefSeq" id="WP_240775169.1">
    <property type="nucleotide sequence ID" value="NZ_OCMT01000004.1"/>
</dbReference>
<evidence type="ECO:0000313" key="2">
    <source>
        <dbReference type="EMBL" id="SOD19637.1"/>
    </source>
</evidence>
<dbReference type="Gene3D" id="1.10.390.10">
    <property type="entry name" value="Neutral Protease Domain 2"/>
    <property type="match status" value="1"/>
</dbReference>
<dbReference type="GO" id="GO:0006508">
    <property type="term" value="P:proteolysis"/>
    <property type="evidence" value="ECO:0007669"/>
    <property type="project" value="UniProtKB-KW"/>
</dbReference>
<feature type="domain" description="PDZ" evidence="1">
    <location>
        <begin position="532"/>
        <end position="617"/>
    </location>
</feature>
<accession>A0A286ACQ6</accession>
<evidence type="ECO:0000313" key="3">
    <source>
        <dbReference type="Proteomes" id="UP000219281"/>
    </source>
</evidence>
<keyword evidence="2" id="KW-0482">Metalloprotease</keyword>
<dbReference type="GO" id="GO:0008237">
    <property type="term" value="F:metallopeptidase activity"/>
    <property type="evidence" value="ECO:0007669"/>
    <property type="project" value="UniProtKB-KW"/>
</dbReference>
<dbReference type="Proteomes" id="UP000219281">
    <property type="component" value="Unassembled WGS sequence"/>
</dbReference>
<keyword evidence="2" id="KW-0378">Hydrolase</keyword>
<evidence type="ECO:0000259" key="1">
    <source>
        <dbReference type="SMART" id="SM00228"/>
    </source>
</evidence>
<dbReference type="InterPro" id="IPR007963">
    <property type="entry name" value="Peptidase_M61_catalytic"/>
</dbReference>
<dbReference type="SUPFAM" id="SSF50156">
    <property type="entry name" value="PDZ domain-like"/>
    <property type="match status" value="1"/>
</dbReference>
<dbReference type="Gene3D" id="2.60.40.3650">
    <property type="match status" value="1"/>
</dbReference>
<dbReference type="SMART" id="SM00228">
    <property type="entry name" value="PDZ"/>
    <property type="match status" value="1"/>
</dbReference>
<keyword evidence="2" id="KW-0645">Protease</keyword>
<dbReference type="Pfam" id="PF05299">
    <property type="entry name" value="Peptidase_M61"/>
    <property type="match status" value="1"/>
</dbReference>
<dbReference type="InterPro" id="IPR040756">
    <property type="entry name" value="Peptidase_M61_N"/>
</dbReference>
<keyword evidence="3" id="KW-1185">Reference proteome</keyword>
<dbReference type="Pfam" id="PF17899">
    <property type="entry name" value="Peptidase_M61_N"/>
    <property type="match status" value="1"/>
</dbReference>
<organism evidence="2 3">
    <name type="scientific">Pedobacter xixiisoli</name>
    <dbReference type="NCBI Taxonomy" id="1476464"/>
    <lineage>
        <taxon>Bacteria</taxon>
        <taxon>Pseudomonadati</taxon>
        <taxon>Bacteroidota</taxon>
        <taxon>Sphingobacteriia</taxon>
        <taxon>Sphingobacteriales</taxon>
        <taxon>Sphingobacteriaceae</taxon>
        <taxon>Pedobacter</taxon>
    </lineage>
</organism>
<dbReference type="SUPFAM" id="SSF55486">
    <property type="entry name" value="Metalloproteases ('zincins'), catalytic domain"/>
    <property type="match status" value="1"/>
</dbReference>
<dbReference type="EMBL" id="OCMT01000004">
    <property type="protein sequence ID" value="SOD19637.1"/>
    <property type="molecule type" value="Genomic_DNA"/>
</dbReference>
<name>A0A286ACQ6_9SPHI</name>
<reference evidence="3" key="1">
    <citation type="submission" date="2017-09" db="EMBL/GenBank/DDBJ databases">
        <authorList>
            <person name="Varghese N."/>
            <person name="Submissions S."/>
        </authorList>
    </citation>
    <scope>NUCLEOTIDE SEQUENCE [LARGE SCALE GENOMIC DNA]</scope>
    <source>
        <strain evidence="3">CGMCC 1.12803</strain>
    </source>
</reference>
<sequence>MESSISKRLKWKAGMTKILASKWLQIIKIVIKYSQIRIFISEVLTSTIKLQAMKNYILAALIIGASTAAKAQQEISYEVSFPNAVHHEAEVSMTIPNIPTNAPLKVRFARSSPGRYATHEFGKNIYNLKAFDANGKSLALKQPAGDVYEIAKASGKIKITYTIFGNWIDGTYSGFDETHAHMNTPAVFAFPVGMDKRPRTVKFNYTGKTDWKVATQLKPLGNGVYFARDFQYFMDSPIEVSNYKAASWEVKNTDGKTQTIHLMAHSEDDEMTIFNYANMLKKVVAEQKAVFGELPNFDYGNYYFLHCVHPSYAGDGMEHRNSTVIVQRTPKIGGNESNLLGTFSHEFFHAWNVERLRPKTLEPFNFTQSNISDELWIAEGFTQYYGNLTLKRAGFRTLENITRVFGGLVNSVSNSPGAKSFSPVQASRYAVFADAGVAVDQTNQRNIFTSYYTYGAAVGLALDLRLRADFNLTLDDYMKALWKAYGKPEIAYTIPDLEKTLANLTKNPNFAKQFFNNYVYATKKEDYASLLLKAGLVLRKENAGKAYSGIGRLEGADGKVVIPATLVGSPAYIAGLDIDDVLLKADGIDIKTAKDFETVTEKHQLGETIEVVYSRKGVERTTKLTFTENPSLEVLPIENTGGTLTAEMKAFRGKWLESAVK</sequence>